<dbReference type="InterPro" id="IPR013785">
    <property type="entry name" value="Aldolase_TIM"/>
</dbReference>
<proteinExistence type="predicted"/>
<keyword evidence="4" id="KW-0408">Iron</keyword>
<comment type="caution">
    <text evidence="7">The sequence shown here is derived from an EMBL/GenBank/DDBJ whole genome shotgun (WGS) entry which is preliminary data.</text>
</comment>
<dbReference type="Proteomes" id="UP001269819">
    <property type="component" value="Unassembled WGS sequence"/>
</dbReference>
<evidence type="ECO:0000256" key="3">
    <source>
        <dbReference type="ARBA" id="ARBA00022723"/>
    </source>
</evidence>
<dbReference type="EMBL" id="JAWIIJ010000008">
    <property type="protein sequence ID" value="MDV2079692.1"/>
    <property type="molecule type" value="Genomic_DNA"/>
</dbReference>
<dbReference type="SFLD" id="SFLDS00029">
    <property type="entry name" value="Radical_SAM"/>
    <property type="match status" value="1"/>
</dbReference>
<evidence type="ECO:0000256" key="4">
    <source>
        <dbReference type="ARBA" id="ARBA00023004"/>
    </source>
</evidence>
<dbReference type="Gene3D" id="3.20.20.70">
    <property type="entry name" value="Aldolase class I"/>
    <property type="match status" value="1"/>
</dbReference>
<dbReference type="SUPFAM" id="SSF102114">
    <property type="entry name" value="Radical SAM enzymes"/>
    <property type="match status" value="1"/>
</dbReference>
<organism evidence="7 8">
    <name type="scientific">Marinobacter xestospongiae</name>
    <dbReference type="NCBI Taxonomy" id="994319"/>
    <lineage>
        <taxon>Bacteria</taxon>
        <taxon>Pseudomonadati</taxon>
        <taxon>Pseudomonadota</taxon>
        <taxon>Gammaproteobacteria</taxon>
        <taxon>Pseudomonadales</taxon>
        <taxon>Marinobacteraceae</taxon>
        <taxon>Marinobacter</taxon>
    </lineage>
</organism>
<keyword evidence="8" id="KW-1185">Reference proteome</keyword>
<keyword evidence="3" id="KW-0479">Metal-binding</keyword>
<evidence type="ECO:0000313" key="8">
    <source>
        <dbReference type="Proteomes" id="UP001269819"/>
    </source>
</evidence>
<keyword evidence="2" id="KW-0949">S-adenosyl-L-methionine</keyword>
<dbReference type="InterPro" id="IPR058240">
    <property type="entry name" value="rSAM_sf"/>
</dbReference>
<name>A0ABU3VZI6_9GAMM</name>
<dbReference type="InterPro" id="IPR007197">
    <property type="entry name" value="rSAM"/>
</dbReference>
<accession>A0ABU3VZI6</accession>
<gene>
    <name evidence="7" type="ORF">RYS15_13455</name>
</gene>
<reference evidence="7 8" key="1">
    <citation type="submission" date="2023-10" db="EMBL/GenBank/DDBJ databases">
        <title>Characteristics and mechanism of a salt-tolerant marine origin heterotrophic nitrifying- aerobic denitrifying bacteria Marinobacter xestospongiae HN1.</title>
        <authorList>
            <person name="Qi R."/>
        </authorList>
    </citation>
    <scope>NUCLEOTIDE SEQUENCE [LARGE SCALE GENOMIC DNA]</scope>
    <source>
        <strain evidence="7 8">HN1</strain>
    </source>
</reference>
<evidence type="ECO:0000256" key="1">
    <source>
        <dbReference type="ARBA" id="ARBA00001966"/>
    </source>
</evidence>
<evidence type="ECO:0000256" key="5">
    <source>
        <dbReference type="ARBA" id="ARBA00023014"/>
    </source>
</evidence>
<evidence type="ECO:0000259" key="6">
    <source>
        <dbReference type="Pfam" id="PF04055"/>
    </source>
</evidence>
<dbReference type="CDD" id="cd01335">
    <property type="entry name" value="Radical_SAM"/>
    <property type="match status" value="1"/>
</dbReference>
<keyword evidence="5" id="KW-0411">Iron-sulfur</keyword>
<sequence length="275" mass="30607">MMELMEETFHIRELEISITSRCTLACAHCEFLVPKQPLPSIGEPVAELAETLANLFKAGVRVQSLAVLGGEPTIDGRLLERALARFSAVGIAEHLEVVTNGLTPRGLTKTSLQHIDRLSVSVYGLGGTILDRYRTSISLVAPHVELIFRMNDEGWDPWSDEREVSDEQAQAMFDDCWYRRHCATVERGRLFICSRIAKLSRDDEGLAITAGTTLDDVRAYMNRILFLPACATCTPMMGLELVPAGVQPDDRIPRLEARAIDWLDAEIRSAEARIV</sequence>
<evidence type="ECO:0000313" key="7">
    <source>
        <dbReference type="EMBL" id="MDV2079692.1"/>
    </source>
</evidence>
<dbReference type="Pfam" id="PF04055">
    <property type="entry name" value="Radical_SAM"/>
    <property type="match status" value="1"/>
</dbReference>
<comment type="cofactor">
    <cofactor evidence="1">
        <name>[4Fe-4S] cluster</name>
        <dbReference type="ChEBI" id="CHEBI:49883"/>
    </cofactor>
</comment>
<evidence type="ECO:0000256" key="2">
    <source>
        <dbReference type="ARBA" id="ARBA00022691"/>
    </source>
</evidence>
<feature type="domain" description="Radical SAM core" evidence="6">
    <location>
        <begin position="16"/>
        <end position="134"/>
    </location>
</feature>
<dbReference type="RefSeq" id="WP_316974189.1">
    <property type="nucleotide sequence ID" value="NZ_JAWIIJ010000008.1"/>
</dbReference>
<protein>
    <submittedName>
        <fullName evidence="7">Radical SAM protein</fullName>
    </submittedName>
</protein>